<dbReference type="EMBL" id="VUJU01011459">
    <property type="protein sequence ID" value="KAF0710970.1"/>
    <property type="molecule type" value="Genomic_DNA"/>
</dbReference>
<name>A0A6G0VV83_APHCR</name>
<dbReference type="OrthoDB" id="1101576at2759"/>
<reference evidence="2 3" key="1">
    <citation type="submission" date="2019-08" db="EMBL/GenBank/DDBJ databases">
        <title>Whole genome of Aphis craccivora.</title>
        <authorList>
            <person name="Voronova N.V."/>
            <person name="Shulinski R.S."/>
            <person name="Bandarenka Y.V."/>
            <person name="Zhorov D.G."/>
            <person name="Warner D."/>
        </authorList>
    </citation>
    <scope>NUCLEOTIDE SEQUENCE [LARGE SCALE GENOMIC DNA]</scope>
    <source>
        <strain evidence="2">180601</strain>
        <tissue evidence="2">Whole Body</tissue>
    </source>
</reference>
<gene>
    <name evidence="2" type="ORF">FWK35_00026052</name>
</gene>
<keyword evidence="3" id="KW-1185">Reference proteome</keyword>
<dbReference type="AlphaFoldDB" id="A0A6G0VV83"/>
<protein>
    <submittedName>
        <fullName evidence="2">SCAN domain-containing protein 3-like</fullName>
    </submittedName>
</protein>
<dbReference type="Proteomes" id="UP000478052">
    <property type="component" value="Unassembled WGS sequence"/>
</dbReference>
<comment type="caution">
    <text evidence="2">The sequence shown here is derived from an EMBL/GenBank/DDBJ whole genome shotgun (WGS) entry which is preliminary data.</text>
</comment>
<organism evidence="2 3">
    <name type="scientific">Aphis craccivora</name>
    <name type="common">Cowpea aphid</name>
    <dbReference type="NCBI Taxonomy" id="307492"/>
    <lineage>
        <taxon>Eukaryota</taxon>
        <taxon>Metazoa</taxon>
        <taxon>Ecdysozoa</taxon>
        <taxon>Arthropoda</taxon>
        <taxon>Hexapoda</taxon>
        <taxon>Insecta</taxon>
        <taxon>Pterygota</taxon>
        <taxon>Neoptera</taxon>
        <taxon>Paraneoptera</taxon>
        <taxon>Hemiptera</taxon>
        <taxon>Sternorrhyncha</taxon>
        <taxon>Aphidomorpha</taxon>
        <taxon>Aphidoidea</taxon>
        <taxon>Aphididae</taxon>
        <taxon>Aphidini</taxon>
        <taxon>Aphis</taxon>
        <taxon>Aphis</taxon>
    </lineage>
</organism>
<dbReference type="InterPro" id="IPR008906">
    <property type="entry name" value="HATC_C_dom"/>
</dbReference>
<evidence type="ECO:0000313" key="2">
    <source>
        <dbReference type="EMBL" id="KAF0710970.1"/>
    </source>
</evidence>
<dbReference type="PANTHER" id="PTHR45913">
    <property type="entry name" value="EPM2A-INTERACTING PROTEIN 1"/>
    <property type="match status" value="1"/>
</dbReference>
<accession>A0A6G0VV83</accession>
<sequence>MINMRCNVYLKARSLENNFWHLVSKEEFPNLRQCAKSVYSCFGSTYLCESAFSYLLQTKSKARSRLTDMHSEDSLRLALSSYTPKFVKLSNQMQAQTSH</sequence>
<evidence type="ECO:0000313" key="3">
    <source>
        <dbReference type="Proteomes" id="UP000478052"/>
    </source>
</evidence>
<dbReference type="Pfam" id="PF05699">
    <property type="entry name" value="Dimer_Tnp_hAT"/>
    <property type="match status" value="1"/>
</dbReference>
<proteinExistence type="predicted"/>
<dbReference type="GO" id="GO:0046983">
    <property type="term" value="F:protein dimerization activity"/>
    <property type="evidence" value="ECO:0007669"/>
    <property type="project" value="InterPro"/>
</dbReference>
<evidence type="ECO:0000259" key="1">
    <source>
        <dbReference type="Pfam" id="PF05699"/>
    </source>
</evidence>
<feature type="domain" description="HAT C-terminal dimerisation" evidence="1">
    <location>
        <begin position="18"/>
        <end position="70"/>
    </location>
</feature>
<dbReference type="PANTHER" id="PTHR45913:SF5">
    <property type="entry name" value="GENERAL TRANSCRIPTION FACTOR II-I REPEAT DOMAIN-CONTAINING PROTEIN 2A-LIKE PROTEIN"/>
    <property type="match status" value="1"/>
</dbReference>